<organism evidence="2 3">
    <name type="scientific">Vibrio amylolyticus</name>
    <dbReference type="NCBI Taxonomy" id="2847292"/>
    <lineage>
        <taxon>Bacteria</taxon>
        <taxon>Pseudomonadati</taxon>
        <taxon>Pseudomonadota</taxon>
        <taxon>Gammaproteobacteria</taxon>
        <taxon>Vibrionales</taxon>
        <taxon>Vibrionaceae</taxon>
        <taxon>Vibrio</taxon>
    </lineage>
</organism>
<dbReference type="Gene3D" id="3.40.630.30">
    <property type="match status" value="1"/>
</dbReference>
<dbReference type="InterPro" id="IPR016181">
    <property type="entry name" value="Acyl_CoA_acyltransferase"/>
</dbReference>
<dbReference type="AlphaFoldDB" id="A0A9X1XN95"/>
<dbReference type="GO" id="GO:0016747">
    <property type="term" value="F:acyltransferase activity, transferring groups other than amino-acyl groups"/>
    <property type="evidence" value="ECO:0007669"/>
    <property type="project" value="InterPro"/>
</dbReference>
<comment type="caution">
    <text evidence="2">The sequence shown here is derived from an EMBL/GenBank/DDBJ whole genome shotgun (WGS) entry which is preliminary data.</text>
</comment>
<evidence type="ECO:0000313" key="3">
    <source>
        <dbReference type="Proteomes" id="UP001139559"/>
    </source>
</evidence>
<dbReference type="PROSITE" id="PS51186">
    <property type="entry name" value="GNAT"/>
    <property type="match status" value="1"/>
</dbReference>
<accession>A0A9X1XN95</accession>
<reference evidence="2" key="1">
    <citation type="submission" date="2021-11" db="EMBL/GenBank/DDBJ databases">
        <title>Vibrio ZSDE26 sp. nov. and Vibrio ZSDZ34 sp. nov., isolated from coastal seawater in Qingdao.</title>
        <authorList>
            <person name="Zhang P."/>
        </authorList>
    </citation>
    <scope>NUCLEOTIDE SEQUENCE</scope>
    <source>
        <strain evidence="2">ZSDE26</strain>
    </source>
</reference>
<dbReference type="Proteomes" id="UP001139559">
    <property type="component" value="Unassembled WGS sequence"/>
</dbReference>
<dbReference type="Pfam" id="PF00583">
    <property type="entry name" value="Acetyltransf_1"/>
    <property type="match status" value="1"/>
</dbReference>
<dbReference type="RefSeq" id="WP_248010952.1">
    <property type="nucleotide sequence ID" value="NZ_JAJHVV010000041.1"/>
</dbReference>
<name>A0A9X1XN95_9VIBR</name>
<feature type="domain" description="N-acetyltransferase" evidence="1">
    <location>
        <begin position="1"/>
        <end position="151"/>
    </location>
</feature>
<evidence type="ECO:0000313" key="2">
    <source>
        <dbReference type="EMBL" id="MCK6265891.1"/>
    </source>
</evidence>
<gene>
    <name evidence="2" type="ORF">KP803_21785</name>
</gene>
<keyword evidence="3" id="KW-1185">Reference proteome</keyword>
<evidence type="ECO:0000259" key="1">
    <source>
        <dbReference type="PROSITE" id="PS51186"/>
    </source>
</evidence>
<dbReference type="InterPro" id="IPR053013">
    <property type="entry name" value="LAT"/>
</dbReference>
<dbReference type="EMBL" id="JAJHVV010000041">
    <property type="protein sequence ID" value="MCK6265891.1"/>
    <property type="molecule type" value="Genomic_DNA"/>
</dbReference>
<sequence length="152" mass="17352">MYVREAQAQELDAIYAMGCDVWSDDLSYEEYLNVCRNSEKYQAGIWYVLVENDQILSSLIVYHDIFGLKDDCFGIGSVATPNSLRGRGYATTLVNLVKDELFFYHNGKAIFLHSDIDNKFYSRLGFVEIKGTGCMYISNRHFGFDGSVPAYF</sequence>
<protein>
    <submittedName>
        <fullName evidence="2">GNAT family N-acetyltransferase</fullName>
    </submittedName>
</protein>
<dbReference type="InterPro" id="IPR000182">
    <property type="entry name" value="GNAT_dom"/>
</dbReference>
<dbReference type="PANTHER" id="PTHR34815:SF2">
    <property type="entry name" value="N-ACETYLTRANSFERASE DOMAIN-CONTAINING PROTEIN"/>
    <property type="match status" value="1"/>
</dbReference>
<dbReference type="CDD" id="cd04301">
    <property type="entry name" value="NAT_SF"/>
    <property type="match status" value="1"/>
</dbReference>
<dbReference type="SUPFAM" id="SSF55729">
    <property type="entry name" value="Acyl-CoA N-acyltransferases (Nat)"/>
    <property type="match status" value="1"/>
</dbReference>
<dbReference type="PANTHER" id="PTHR34815">
    <property type="entry name" value="LYSINE ACETYLTRANSFERASE"/>
    <property type="match status" value="1"/>
</dbReference>
<proteinExistence type="predicted"/>